<protein>
    <recommendedName>
        <fullName evidence="8">GATA-type domain-containing protein</fullName>
    </recommendedName>
</protein>
<reference evidence="9" key="2">
    <citation type="submission" date="2013-04" db="UniProtKB">
        <authorList>
            <consortium name="EnsemblPlants"/>
        </authorList>
    </citation>
    <scope>IDENTIFICATION</scope>
</reference>
<keyword evidence="4" id="KW-0862">Zinc</keyword>
<name>J3LJY3_ORYBR</name>
<evidence type="ECO:0000313" key="10">
    <source>
        <dbReference type="Proteomes" id="UP000006038"/>
    </source>
</evidence>
<accession>J3LJY3</accession>
<dbReference type="InterPro" id="IPR051140">
    <property type="entry name" value="GATA_TF"/>
</dbReference>
<sequence>METPQWRSGPMGKSTLCNACGVRLRAVGTLLDRAAAADMVGDKDAAALAGELTGDAGASLNGFFDHTGLDAAMVGGGGQGEGEEEEELEWLSNKDAFPSVDTMAAEVEAAAAAPLRALRLDGDAAVEGGADWAWHAVQRVRRAVQVRAPVPGVPPGEQPHLLPAAALQLPPPRHGDAPRERGGRLGRHPRQRQGAPRRAGGGAFRRQGQQVMEQNRRLLPPGGDGGWGRLACHLLYLLFHFFSIFHFVGH</sequence>
<dbReference type="EnsemblPlants" id="OB03G13590.1">
    <property type="protein sequence ID" value="OB03G13590.1"/>
    <property type="gene ID" value="OB03G13590"/>
</dbReference>
<dbReference type="SMART" id="SM00401">
    <property type="entry name" value="ZnF_GATA"/>
    <property type="match status" value="1"/>
</dbReference>
<dbReference type="InterPro" id="IPR013088">
    <property type="entry name" value="Znf_NHR/GATA"/>
</dbReference>
<feature type="region of interest" description="Disordered" evidence="6">
    <location>
        <begin position="167"/>
        <end position="209"/>
    </location>
</feature>
<dbReference type="GO" id="GO:0006355">
    <property type="term" value="P:regulation of DNA-templated transcription"/>
    <property type="evidence" value="ECO:0007669"/>
    <property type="project" value="InterPro"/>
</dbReference>
<evidence type="ECO:0000256" key="4">
    <source>
        <dbReference type="ARBA" id="ARBA00022833"/>
    </source>
</evidence>
<reference evidence="9" key="1">
    <citation type="journal article" date="2013" name="Nat. Commun.">
        <title>Whole-genome sequencing of Oryza brachyantha reveals mechanisms underlying Oryza genome evolution.</title>
        <authorList>
            <person name="Chen J."/>
            <person name="Huang Q."/>
            <person name="Gao D."/>
            <person name="Wang J."/>
            <person name="Lang Y."/>
            <person name="Liu T."/>
            <person name="Li B."/>
            <person name="Bai Z."/>
            <person name="Luis Goicoechea J."/>
            <person name="Liang C."/>
            <person name="Chen C."/>
            <person name="Zhang W."/>
            <person name="Sun S."/>
            <person name="Liao Y."/>
            <person name="Zhang X."/>
            <person name="Yang L."/>
            <person name="Song C."/>
            <person name="Wang M."/>
            <person name="Shi J."/>
            <person name="Liu G."/>
            <person name="Liu J."/>
            <person name="Zhou H."/>
            <person name="Zhou W."/>
            <person name="Yu Q."/>
            <person name="An N."/>
            <person name="Chen Y."/>
            <person name="Cai Q."/>
            <person name="Wang B."/>
            <person name="Liu B."/>
            <person name="Min J."/>
            <person name="Huang Y."/>
            <person name="Wu H."/>
            <person name="Li Z."/>
            <person name="Zhang Y."/>
            <person name="Yin Y."/>
            <person name="Song W."/>
            <person name="Jiang J."/>
            <person name="Jackson S.A."/>
            <person name="Wing R.A."/>
            <person name="Wang J."/>
            <person name="Chen M."/>
        </authorList>
    </citation>
    <scope>NUCLEOTIDE SEQUENCE [LARGE SCALE GENOMIC DNA]</scope>
    <source>
        <strain evidence="9">cv. IRGC 101232</strain>
    </source>
</reference>
<keyword evidence="7" id="KW-0472">Membrane</keyword>
<feature type="compositionally biased region" description="Basic and acidic residues" evidence="6">
    <location>
        <begin position="173"/>
        <end position="183"/>
    </location>
</feature>
<evidence type="ECO:0000256" key="3">
    <source>
        <dbReference type="ARBA" id="ARBA00022771"/>
    </source>
</evidence>
<dbReference type="Gene3D" id="3.30.50.10">
    <property type="entry name" value="Erythroid Transcription Factor GATA-1, subunit A"/>
    <property type="match status" value="1"/>
</dbReference>
<feature type="domain" description="GATA-type" evidence="8">
    <location>
        <begin position="2"/>
        <end position="41"/>
    </location>
</feature>
<evidence type="ECO:0000259" key="8">
    <source>
        <dbReference type="SMART" id="SM00401"/>
    </source>
</evidence>
<keyword evidence="10" id="KW-1185">Reference proteome</keyword>
<dbReference type="CDD" id="cd00202">
    <property type="entry name" value="ZnF_GATA"/>
    <property type="match status" value="1"/>
</dbReference>
<keyword evidence="3" id="KW-0863">Zinc-finger</keyword>
<dbReference type="HOGENOM" id="CLU_1112763_0_0_1"/>
<dbReference type="GO" id="GO:0043565">
    <property type="term" value="F:sequence-specific DNA binding"/>
    <property type="evidence" value="ECO:0007669"/>
    <property type="project" value="InterPro"/>
</dbReference>
<evidence type="ECO:0000256" key="6">
    <source>
        <dbReference type="SAM" id="MobiDB-lite"/>
    </source>
</evidence>
<dbReference type="Gramene" id="OB03G13590.1">
    <property type="protein sequence ID" value="OB03G13590.1"/>
    <property type="gene ID" value="OB03G13590"/>
</dbReference>
<evidence type="ECO:0000256" key="5">
    <source>
        <dbReference type="ARBA" id="ARBA00023159"/>
    </source>
</evidence>
<organism evidence="9">
    <name type="scientific">Oryza brachyantha</name>
    <name type="common">malo sina</name>
    <dbReference type="NCBI Taxonomy" id="4533"/>
    <lineage>
        <taxon>Eukaryota</taxon>
        <taxon>Viridiplantae</taxon>
        <taxon>Streptophyta</taxon>
        <taxon>Embryophyta</taxon>
        <taxon>Tracheophyta</taxon>
        <taxon>Spermatophyta</taxon>
        <taxon>Magnoliopsida</taxon>
        <taxon>Liliopsida</taxon>
        <taxon>Poales</taxon>
        <taxon>Poaceae</taxon>
        <taxon>BOP clade</taxon>
        <taxon>Oryzoideae</taxon>
        <taxon>Oryzeae</taxon>
        <taxon>Oryzinae</taxon>
        <taxon>Oryza</taxon>
    </lineage>
</organism>
<dbReference type="GO" id="GO:0008270">
    <property type="term" value="F:zinc ion binding"/>
    <property type="evidence" value="ECO:0007669"/>
    <property type="project" value="UniProtKB-KW"/>
</dbReference>
<dbReference type="AlphaFoldDB" id="J3LJY3"/>
<dbReference type="GO" id="GO:0030154">
    <property type="term" value="P:cell differentiation"/>
    <property type="evidence" value="ECO:0007669"/>
    <property type="project" value="TreeGrafter"/>
</dbReference>
<proteinExistence type="inferred from homology"/>
<keyword evidence="7" id="KW-0812">Transmembrane</keyword>
<evidence type="ECO:0000256" key="2">
    <source>
        <dbReference type="ARBA" id="ARBA00022723"/>
    </source>
</evidence>
<evidence type="ECO:0000256" key="7">
    <source>
        <dbReference type="SAM" id="Phobius"/>
    </source>
</evidence>
<feature type="transmembrane region" description="Helical" evidence="7">
    <location>
        <begin position="226"/>
        <end position="248"/>
    </location>
</feature>
<dbReference type="GO" id="GO:0005634">
    <property type="term" value="C:nucleus"/>
    <property type="evidence" value="ECO:0007669"/>
    <property type="project" value="TreeGrafter"/>
</dbReference>
<evidence type="ECO:0000313" key="9">
    <source>
        <dbReference type="EnsemblPlants" id="OB03G13590.1"/>
    </source>
</evidence>
<dbReference type="InterPro" id="IPR000679">
    <property type="entry name" value="Znf_GATA"/>
</dbReference>
<dbReference type="Pfam" id="PF00320">
    <property type="entry name" value="GATA"/>
    <property type="match status" value="1"/>
</dbReference>
<feature type="compositionally biased region" description="Low complexity" evidence="6">
    <location>
        <begin position="192"/>
        <end position="209"/>
    </location>
</feature>
<comment type="similarity">
    <text evidence="1">Belongs to the type IV zinc-finger family. Class A subfamily.</text>
</comment>
<keyword evidence="2" id="KW-0479">Metal-binding</keyword>
<keyword evidence="5" id="KW-0010">Activator</keyword>
<dbReference type="PANTHER" id="PTHR45658">
    <property type="entry name" value="GATA TRANSCRIPTION FACTOR"/>
    <property type="match status" value="1"/>
</dbReference>
<dbReference type="Proteomes" id="UP000006038">
    <property type="component" value="Chromosome 3"/>
</dbReference>
<evidence type="ECO:0000256" key="1">
    <source>
        <dbReference type="ARBA" id="ARBA00005694"/>
    </source>
</evidence>
<dbReference type="SUPFAM" id="SSF57716">
    <property type="entry name" value="Glucocorticoid receptor-like (DNA-binding domain)"/>
    <property type="match status" value="1"/>
</dbReference>
<keyword evidence="7" id="KW-1133">Transmembrane helix</keyword>
<dbReference type="PANTHER" id="PTHR45658:SF18">
    <property type="entry name" value="PROTEIN GAT2"/>
    <property type="match status" value="1"/>
</dbReference>